<evidence type="ECO:0000313" key="2">
    <source>
        <dbReference type="Proteomes" id="UP000750502"/>
    </source>
</evidence>
<name>A0A9P7HKH0_9HYPO</name>
<dbReference type="Proteomes" id="UP000750502">
    <property type="component" value="Unassembled WGS sequence"/>
</dbReference>
<keyword evidence="2" id="KW-1185">Reference proteome</keyword>
<organism evidence="1 2">
    <name type="scientific">Fusarium xylarioides</name>
    <dbReference type="NCBI Taxonomy" id="221167"/>
    <lineage>
        <taxon>Eukaryota</taxon>
        <taxon>Fungi</taxon>
        <taxon>Dikarya</taxon>
        <taxon>Ascomycota</taxon>
        <taxon>Pezizomycotina</taxon>
        <taxon>Sordariomycetes</taxon>
        <taxon>Hypocreomycetidae</taxon>
        <taxon>Hypocreales</taxon>
        <taxon>Nectriaceae</taxon>
        <taxon>Fusarium</taxon>
        <taxon>Fusarium fujikuroi species complex</taxon>
    </lineage>
</organism>
<evidence type="ECO:0000313" key="1">
    <source>
        <dbReference type="EMBL" id="KAG5761234.1"/>
    </source>
</evidence>
<reference evidence="1" key="1">
    <citation type="journal article" date="2020" name="bioRxiv">
        <title>Historical genomics reveals the evolutionary mechanisms behind multiple outbreaks of the host-specific coffee wilt pathogen Fusarium xylarioides.</title>
        <authorList>
            <person name="Peck D."/>
            <person name="Nowell R.W."/>
            <person name="Flood J."/>
            <person name="Ryan M.J."/>
            <person name="Barraclough T.G."/>
        </authorList>
    </citation>
    <scope>NUCLEOTIDE SEQUENCE</scope>
    <source>
        <strain evidence="1">IMI 127659i</strain>
    </source>
</reference>
<sequence length="214" mass="24195">MGLVNPLYPRLACRGFTLARLGGSRPSSRKELCGVHHRLRQDNGTKVIYLDLRGAFIRLARYSWMNYLKRKCVGEVILDEVTRELPNELIIQIVCGDGRRTLGKLERNQTVLFGDDFEDNSMDSSEIKGANWSSLVPFAGHDPKVRLEPDRVIRDEIMSMDQMEAEPPALVMAINDLHQFFDMIHIDMHPGLDARKTVVPSRMSARSACQPSSA</sequence>
<proteinExistence type="predicted"/>
<accession>A0A9P7HKH0</accession>
<dbReference type="AlphaFoldDB" id="A0A9P7HKH0"/>
<gene>
    <name evidence="1" type="ORF">H9Q72_010662</name>
</gene>
<comment type="caution">
    <text evidence="1">The sequence shown here is derived from an EMBL/GenBank/DDBJ whole genome shotgun (WGS) entry which is preliminary data.</text>
</comment>
<reference evidence="1" key="2">
    <citation type="submission" date="2020-10" db="EMBL/GenBank/DDBJ databases">
        <authorList>
            <person name="Peck L.D."/>
            <person name="Nowell R.W."/>
            <person name="Flood J."/>
            <person name="Ryan M.J."/>
            <person name="Barraclough T.G."/>
        </authorList>
    </citation>
    <scope>NUCLEOTIDE SEQUENCE</scope>
    <source>
        <strain evidence="1">IMI 127659i</strain>
    </source>
</reference>
<protein>
    <submittedName>
        <fullName evidence="1">Uncharacterized protein</fullName>
    </submittedName>
</protein>
<dbReference type="EMBL" id="JADFTT010000469">
    <property type="protein sequence ID" value="KAG5761234.1"/>
    <property type="molecule type" value="Genomic_DNA"/>
</dbReference>